<dbReference type="AlphaFoldDB" id="I4W7G3"/>
<dbReference type="RefSeq" id="WP_007804375.1">
    <property type="nucleotide sequence ID" value="NZ_AJXT01000003.1"/>
</dbReference>
<proteinExistence type="predicted"/>
<gene>
    <name evidence="1" type="ORF">UU7_00655</name>
</gene>
<evidence type="ECO:0000313" key="2">
    <source>
        <dbReference type="Proteomes" id="UP000003226"/>
    </source>
</evidence>
<organism evidence="1 2">
    <name type="scientific">Rhodanobacter spathiphylli B39</name>
    <dbReference type="NCBI Taxonomy" id="1163407"/>
    <lineage>
        <taxon>Bacteria</taxon>
        <taxon>Pseudomonadati</taxon>
        <taxon>Pseudomonadota</taxon>
        <taxon>Gammaproteobacteria</taxon>
        <taxon>Lysobacterales</taxon>
        <taxon>Rhodanobacteraceae</taxon>
        <taxon>Rhodanobacter</taxon>
    </lineage>
</organism>
<protein>
    <submittedName>
        <fullName evidence="1">Putative SinR-like protein</fullName>
    </submittedName>
</protein>
<evidence type="ECO:0000313" key="1">
    <source>
        <dbReference type="EMBL" id="EIL95404.1"/>
    </source>
</evidence>
<comment type="caution">
    <text evidence="1">The sequence shown here is derived from an EMBL/GenBank/DDBJ whole genome shotgun (WGS) entry which is preliminary data.</text>
</comment>
<reference evidence="1 2" key="1">
    <citation type="journal article" date="2012" name="J. Bacteriol.">
        <title>Genome sequences for six rhodanobacter strains, isolated from soils and the terrestrial subsurface, with variable denitrification capabilities.</title>
        <authorList>
            <person name="Kostka J.E."/>
            <person name="Green S.J."/>
            <person name="Rishishwar L."/>
            <person name="Prakash O."/>
            <person name="Katz L.S."/>
            <person name="Marino-Ramirez L."/>
            <person name="Jordan I.K."/>
            <person name="Munk C."/>
            <person name="Ivanova N."/>
            <person name="Mikhailova N."/>
            <person name="Watson D.B."/>
            <person name="Brown S.D."/>
            <person name="Palumbo A.V."/>
            <person name="Brooks S.C."/>
        </authorList>
    </citation>
    <scope>NUCLEOTIDE SEQUENCE [LARGE SCALE GENOMIC DNA]</scope>
    <source>
        <strain evidence="1 2">B39</strain>
    </source>
</reference>
<dbReference type="eggNOG" id="ENOG5033BXY">
    <property type="taxonomic scope" value="Bacteria"/>
</dbReference>
<dbReference type="STRING" id="1163407.UU7_00655"/>
<keyword evidence="2" id="KW-1185">Reference proteome</keyword>
<dbReference type="EMBL" id="AJXT01000003">
    <property type="protein sequence ID" value="EIL95404.1"/>
    <property type="molecule type" value="Genomic_DNA"/>
</dbReference>
<dbReference type="Proteomes" id="UP000003226">
    <property type="component" value="Unassembled WGS sequence"/>
</dbReference>
<dbReference type="OrthoDB" id="2656750at2"/>
<sequence>MSLYQISYDLRKQRNYDALYERIKAYGNWCHALESSWVISTPQSAVQVRDNLRQVLDSDDGLLVTRLSGQAAWYGLSETVSTWLKTQLESAAA</sequence>
<name>I4W7G3_9GAMM</name>
<accession>I4W7G3</accession>